<comment type="similarity">
    <text evidence="2">Belongs to the G-protein coupled receptor 2 family. Adhesion G-protein coupled receptor (ADGR) subfamily.</text>
</comment>
<keyword evidence="15" id="KW-1185">Reference proteome</keyword>
<feature type="transmembrane region" description="Helical" evidence="9">
    <location>
        <begin position="948"/>
        <end position="967"/>
    </location>
</feature>
<dbReference type="PROSITE" id="PS50227">
    <property type="entry name" value="G_PROTEIN_RECEP_F2_3"/>
    <property type="match status" value="1"/>
</dbReference>
<name>A0AAE1D8P9_9GAST</name>
<keyword evidence="4 10" id="KW-0732">Signal</keyword>
<evidence type="ECO:0000256" key="5">
    <source>
        <dbReference type="ARBA" id="ARBA00022989"/>
    </source>
</evidence>
<feature type="transmembrane region" description="Helical" evidence="9">
    <location>
        <begin position="795"/>
        <end position="818"/>
    </location>
</feature>
<dbReference type="InterPro" id="IPR046338">
    <property type="entry name" value="GAIN_dom_sf"/>
</dbReference>
<comment type="caution">
    <text evidence="7">Lacks conserved residue(s) required for the propagation of feature annotation.</text>
</comment>
<dbReference type="SUPFAM" id="SSF49899">
    <property type="entry name" value="Concanavalin A-like lectins/glucanases"/>
    <property type="match status" value="1"/>
</dbReference>
<dbReference type="InterPro" id="IPR017981">
    <property type="entry name" value="GPCR_2-like_7TM"/>
</dbReference>
<dbReference type="EMBL" id="JAWDGP010004872">
    <property type="protein sequence ID" value="KAK3761609.1"/>
    <property type="molecule type" value="Genomic_DNA"/>
</dbReference>
<evidence type="ECO:0000259" key="11">
    <source>
        <dbReference type="PROSITE" id="PS50227"/>
    </source>
</evidence>
<evidence type="ECO:0000256" key="7">
    <source>
        <dbReference type="PROSITE-ProRule" id="PRU01172"/>
    </source>
</evidence>
<dbReference type="Gene3D" id="2.60.120.200">
    <property type="match status" value="1"/>
</dbReference>
<feature type="compositionally biased region" description="Gly residues" evidence="8">
    <location>
        <begin position="1017"/>
        <end position="1050"/>
    </location>
</feature>
<dbReference type="Proteomes" id="UP001283361">
    <property type="component" value="Unassembled WGS sequence"/>
</dbReference>
<dbReference type="PROSITE" id="PS51828">
    <property type="entry name" value="PTX_2"/>
    <property type="match status" value="1"/>
</dbReference>
<feature type="transmembrane region" description="Helical" evidence="9">
    <location>
        <begin position="764"/>
        <end position="783"/>
    </location>
</feature>
<evidence type="ECO:0000256" key="10">
    <source>
        <dbReference type="SAM" id="SignalP"/>
    </source>
</evidence>
<dbReference type="SUPFAM" id="SSF81321">
    <property type="entry name" value="Family A G protein-coupled receptor-like"/>
    <property type="match status" value="1"/>
</dbReference>
<accession>A0AAE1D8P9</accession>
<dbReference type="InterPro" id="IPR013320">
    <property type="entry name" value="ConA-like_dom_sf"/>
</dbReference>
<evidence type="ECO:0000256" key="6">
    <source>
        <dbReference type="ARBA" id="ARBA00023136"/>
    </source>
</evidence>
<evidence type="ECO:0000256" key="3">
    <source>
        <dbReference type="ARBA" id="ARBA00022692"/>
    </source>
</evidence>
<comment type="subcellular location">
    <subcellularLocation>
        <location evidence="1">Membrane</location>
        <topology evidence="1">Multi-pass membrane protein</topology>
    </subcellularLocation>
</comment>
<feature type="domain" description="G-protein coupled receptors family 2 profile 2" evidence="12">
    <location>
        <begin position="724"/>
        <end position="968"/>
    </location>
</feature>
<dbReference type="Pfam" id="PF13385">
    <property type="entry name" value="Laminin_G_3"/>
    <property type="match status" value="1"/>
</dbReference>
<dbReference type="PANTHER" id="PTHR12011">
    <property type="entry name" value="ADHESION G-PROTEIN COUPLED RECEPTOR"/>
    <property type="match status" value="1"/>
</dbReference>
<dbReference type="GO" id="GO:0004930">
    <property type="term" value="F:G protein-coupled receptor activity"/>
    <property type="evidence" value="ECO:0007669"/>
    <property type="project" value="InterPro"/>
</dbReference>
<protein>
    <submittedName>
        <fullName evidence="14">Uncharacterized protein</fullName>
    </submittedName>
</protein>
<dbReference type="Gene3D" id="1.20.1070.10">
    <property type="entry name" value="Rhodopsin 7-helix transmembrane proteins"/>
    <property type="match status" value="1"/>
</dbReference>
<dbReference type="InterPro" id="IPR000832">
    <property type="entry name" value="GPCR_2_secretin-like"/>
</dbReference>
<dbReference type="Pfam" id="PF00002">
    <property type="entry name" value="7tm_2"/>
    <property type="match status" value="1"/>
</dbReference>
<feature type="transmembrane region" description="Helical" evidence="9">
    <location>
        <begin position="873"/>
        <end position="894"/>
    </location>
</feature>
<dbReference type="GO" id="GO:0007166">
    <property type="term" value="P:cell surface receptor signaling pathway"/>
    <property type="evidence" value="ECO:0007669"/>
    <property type="project" value="InterPro"/>
</dbReference>
<feature type="transmembrane region" description="Helical" evidence="9">
    <location>
        <begin position="915"/>
        <end position="936"/>
    </location>
</feature>
<evidence type="ECO:0000256" key="9">
    <source>
        <dbReference type="SAM" id="Phobius"/>
    </source>
</evidence>
<keyword evidence="3 9" id="KW-0812">Transmembrane</keyword>
<sequence>MKAEVFCRHLLFQLFWTLSFLCLQPPVSGSAGKDVKHNLSSYDCHADYYNIPYCRDHPDGYGCVCGPGFYWNTYKCISMAIDSRFEFKATGPIRYTLLLDKTFPMLSAFTIAFWINVSNASHSGTILSYKYGKNTNILRMMSGPYLKFSINRDEEETDFSVEPFQWHHMALTWSNSAPYNEHNWHLYVNGSRIRSGRLARGYTIPMGGEFVLGQTWGQRNVTFDQKYPLDADLVHLNIWDYPMRPEEVRYVNSSCTFMYCGNAVQWVEFRSGTRGAMRMRWPSGVFPKDELCVSKDESSESCDTFCSEYKGAQCNEEIKENILWSRQKADQNISVECPTFKEKDDNSTVLHYAQRSCQANSSNGVWQEPYIDDCVSDELLQLKAEFKHLKSGAINEIDVLKLTDRLLNHTEQFVYLNPIDIATVIDLMELLVKTQGIAPRTVTWPVGGKIYATANEVYPTFQQTKTFCELLVNIANNLLSPKNQAGWNATRPSGAEGDSLMKVMHDFANVTSRSLDYHIKDSLVTIREAKVEVIRENVEFRIELQWKYNVSSLEFPYSTMMDKDGRPARNAGFVKLSKEAILSTNTSGLSVFFGISTFRYKSLSLMLPTHEISLRSKNARVNTPILALYFHMQPLSEDTHVEISNLTSPIIVQLPILNTFNISNPYCVRLRHGHGRKKFRWTRAACRLTHYTGRSGICACSRPGVYAITTDMFDDNWDKGDKRPHLMNFASYFGCTMSAMMCLMVCGVHTYLRTSTSTAALHRNLSVSVALSQLVFMFGINQYESPTVCQVFAILLHYFFLATYSWLMNEAFNLYIVITYSAHNPSDITDAAGSMIKYYILGWVLPAIGVGIFVGTIDNYRADDMCWIAPDHMWLFIGPAIGIMSITILVLIFTAKEHNENSYTKSDKSNKVINIHMKALWTQVILVTVVWAFAFISVKMLDTILKYLYAMFTSLQGAFFVVFYMLLHDEVRAWIKSRQKRRALQLQGFEFQDNHSLDSFASNSLIDRDLVDSQSAGTGGTGSITGSGRVGGGGAKSGDSGSGSGRGIPPGTGSLANKDARPPRLRELAKRRNRAQIEASSDEGSDCEMISSV</sequence>
<keyword evidence="5 9" id="KW-1133">Transmembrane helix</keyword>
<dbReference type="PROSITE" id="PS50261">
    <property type="entry name" value="G_PROTEIN_RECEP_F2_4"/>
    <property type="match status" value="1"/>
</dbReference>
<evidence type="ECO:0000256" key="1">
    <source>
        <dbReference type="ARBA" id="ARBA00004141"/>
    </source>
</evidence>
<organism evidence="14 15">
    <name type="scientific">Elysia crispata</name>
    <name type="common">lettuce slug</name>
    <dbReference type="NCBI Taxonomy" id="231223"/>
    <lineage>
        <taxon>Eukaryota</taxon>
        <taxon>Metazoa</taxon>
        <taxon>Spiralia</taxon>
        <taxon>Lophotrochozoa</taxon>
        <taxon>Mollusca</taxon>
        <taxon>Gastropoda</taxon>
        <taxon>Heterobranchia</taxon>
        <taxon>Euthyneura</taxon>
        <taxon>Panpulmonata</taxon>
        <taxon>Sacoglossa</taxon>
        <taxon>Placobranchoidea</taxon>
        <taxon>Plakobranchidae</taxon>
        <taxon>Elysia</taxon>
    </lineage>
</organism>
<comment type="caution">
    <text evidence="14">The sequence shown here is derived from an EMBL/GenBank/DDBJ whole genome shotgun (WGS) entry which is preliminary data.</text>
</comment>
<dbReference type="Pfam" id="PF16489">
    <property type="entry name" value="GAIN"/>
    <property type="match status" value="1"/>
</dbReference>
<dbReference type="InterPro" id="IPR032471">
    <property type="entry name" value="AGRL2-4_GAIN_subdom_A"/>
</dbReference>
<dbReference type="PANTHER" id="PTHR12011:SF470">
    <property type="entry name" value="ADHESION G PROTEIN-COUPLED RECEPTOR L2-LIKE"/>
    <property type="match status" value="1"/>
</dbReference>
<dbReference type="InterPro" id="IPR001759">
    <property type="entry name" value="PTX_dom"/>
</dbReference>
<evidence type="ECO:0000313" key="15">
    <source>
        <dbReference type="Proteomes" id="UP001283361"/>
    </source>
</evidence>
<feature type="chain" id="PRO_5042224175" evidence="10">
    <location>
        <begin position="30"/>
        <end position="1093"/>
    </location>
</feature>
<evidence type="ECO:0000259" key="12">
    <source>
        <dbReference type="PROSITE" id="PS50261"/>
    </source>
</evidence>
<dbReference type="AlphaFoldDB" id="A0AAE1D8P9"/>
<evidence type="ECO:0000256" key="4">
    <source>
        <dbReference type="ARBA" id="ARBA00022729"/>
    </source>
</evidence>
<feature type="transmembrane region" description="Helical" evidence="9">
    <location>
        <begin position="838"/>
        <end position="857"/>
    </location>
</feature>
<feature type="domain" description="Pentraxin (PTX)" evidence="13">
    <location>
        <begin position="81"/>
        <end position="286"/>
    </location>
</feature>
<dbReference type="GO" id="GO:0005886">
    <property type="term" value="C:plasma membrane"/>
    <property type="evidence" value="ECO:0007669"/>
    <property type="project" value="TreeGrafter"/>
</dbReference>
<feature type="signal peptide" evidence="10">
    <location>
        <begin position="1"/>
        <end position="29"/>
    </location>
</feature>
<dbReference type="Gene3D" id="2.60.220.50">
    <property type="match status" value="1"/>
</dbReference>
<evidence type="ECO:0000313" key="14">
    <source>
        <dbReference type="EMBL" id="KAK3761609.1"/>
    </source>
</evidence>
<dbReference type="GO" id="GO:0007189">
    <property type="term" value="P:adenylate cyclase-activating G protein-coupled receptor signaling pathway"/>
    <property type="evidence" value="ECO:0007669"/>
    <property type="project" value="TreeGrafter"/>
</dbReference>
<keyword evidence="6 9" id="KW-0472">Membrane</keyword>
<reference evidence="14" key="1">
    <citation type="journal article" date="2023" name="G3 (Bethesda)">
        <title>A reference genome for the long-term kleptoplast-retaining sea slug Elysia crispata morphotype clarki.</title>
        <authorList>
            <person name="Eastman K.E."/>
            <person name="Pendleton A.L."/>
            <person name="Shaikh M.A."/>
            <person name="Suttiyut T."/>
            <person name="Ogas R."/>
            <person name="Tomko P."/>
            <person name="Gavelis G."/>
            <person name="Widhalm J.R."/>
            <person name="Wisecaver J.H."/>
        </authorList>
    </citation>
    <scope>NUCLEOTIDE SEQUENCE</scope>
    <source>
        <strain evidence="14">ECLA1</strain>
    </source>
</reference>
<feature type="transmembrane region" description="Helical" evidence="9">
    <location>
        <begin position="729"/>
        <end position="752"/>
    </location>
</feature>
<feature type="compositionally biased region" description="Basic and acidic residues" evidence="8">
    <location>
        <begin position="1058"/>
        <end position="1070"/>
    </location>
</feature>
<evidence type="ECO:0000256" key="8">
    <source>
        <dbReference type="SAM" id="MobiDB-lite"/>
    </source>
</evidence>
<dbReference type="Pfam" id="PF02793">
    <property type="entry name" value="HRM"/>
    <property type="match status" value="1"/>
</dbReference>
<evidence type="ECO:0000256" key="2">
    <source>
        <dbReference type="ARBA" id="ARBA00007343"/>
    </source>
</evidence>
<feature type="domain" description="G-protein coupled receptors family 2 profile 1" evidence="11">
    <location>
        <begin position="301"/>
        <end position="378"/>
    </location>
</feature>
<dbReference type="InterPro" id="IPR001879">
    <property type="entry name" value="GPCR_2_extracellular_dom"/>
</dbReference>
<dbReference type="SMART" id="SM00159">
    <property type="entry name" value="PTX"/>
    <property type="match status" value="1"/>
</dbReference>
<proteinExistence type="inferred from homology"/>
<evidence type="ECO:0000259" key="13">
    <source>
        <dbReference type="PROSITE" id="PS51828"/>
    </source>
</evidence>
<feature type="region of interest" description="Disordered" evidence="8">
    <location>
        <begin position="1014"/>
        <end position="1093"/>
    </location>
</feature>
<gene>
    <name evidence="14" type="ORF">RRG08_040305</name>
</gene>